<dbReference type="Pfam" id="PF09684">
    <property type="entry name" value="Tail_P2_I"/>
    <property type="match status" value="1"/>
</dbReference>
<gene>
    <name evidence="1" type="ORF">BECKLFY1418C_GA0070996_102242</name>
</gene>
<evidence type="ECO:0000313" key="1">
    <source>
        <dbReference type="EMBL" id="VFK16306.1"/>
    </source>
</evidence>
<reference evidence="1" key="1">
    <citation type="submission" date="2019-02" db="EMBL/GenBank/DDBJ databases">
        <authorList>
            <person name="Gruber-Vodicka R. H."/>
            <person name="Seah K. B. B."/>
        </authorList>
    </citation>
    <scope>NUCLEOTIDE SEQUENCE</scope>
    <source>
        <strain evidence="1">BECK_BY7</strain>
    </source>
</reference>
<accession>A0A450WGU3</accession>
<name>A0A450WGU3_9GAMM</name>
<proteinExistence type="predicted"/>
<protein>
    <submittedName>
        <fullName evidence="1">Phage tail protein, P2 protein I family</fullName>
    </submittedName>
</protein>
<sequence>MMSDLLIPPLAPNDRIKALDALSARMTGLDLTPILVYLIDLVPAEALPYLAEQFNVTGPLWDYLPNDAARRRAIRGSVAWHRAKGTPWSIEEVLSWAGYRVKKVEDTTSPADLWAQYQLELGVPVDGKALDEVLTLARFAAPARAHLVRLYGGFDRRMMRASTGSRWSHCYASDHSGVRIGGVQLSFGRTWHLVVERDWESETAVSVHRLHHLTATRASVMRWGFFRYGDTPEIHHKVIHQRTHFLANAEGMRDPAILADDIPSRPWAGEYDGSAFISAHRRIHKASVVASGGAPIGDIDARFGIEGIRVAKNRFFWSDPESRVSDFDPGWVDVPLDQVSSRIHAMSARAHWTPSLEDAMLRRTHFLYADGRGPVLVSGNLRWSGAPISRIACSIVLHRTHVSHAERPALASRYGWTGDWDQRRWNGDVAFEHQTTEEN</sequence>
<dbReference type="EMBL" id="CAADFN010000022">
    <property type="protein sequence ID" value="VFK16306.1"/>
    <property type="molecule type" value="Genomic_DNA"/>
</dbReference>
<dbReference type="AlphaFoldDB" id="A0A450WGU3"/>
<organism evidence="1">
    <name type="scientific">Candidatus Kentrum sp. LFY</name>
    <dbReference type="NCBI Taxonomy" id="2126342"/>
    <lineage>
        <taxon>Bacteria</taxon>
        <taxon>Pseudomonadati</taxon>
        <taxon>Pseudomonadota</taxon>
        <taxon>Gammaproteobacteria</taxon>
        <taxon>Candidatus Kentrum</taxon>
    </lineage>
</organism>
<dbReference type="InterPro" id="IPR006521">
    <property type="entry name" value="Tail_protein_I"/>
</dbReference>